<dbReference type="AlphaFoldDB" id="A0A6C0KHX6"/>
<protein>
    <submittedName>
        <fullName evidence="1">Uncharacterized protein</fullName>
    </submittedName>
</protein>
<evidence type="ECO:0000313" key="1">
    <source>
        <dbReference type="EMBL" id="QHU17585.1"/>
    </source>
</evidence>
<name>A0A6C0KHX6_9ZZZZ</name>
<dbReference type="EMBL" id="MN740916">
    <property type="protein sequence ID" value="QHU17585.1"/>
    <property type="molecule type" value="Genomic_DNA"/>
</dbReference>
<reference evidence="1" key="1">
    <citation type="journal article" date="2020" name="Nature">
        <title>Giant virus diversity and host interactions through global metagenomics.</title>
        <authorList>
            <person name="Schulz F."/>
            <person name="Roux S."/>
            <person name="Paez-Espino D."/>
            <person name="Jungbluth S."/>
            <person name="Walsh D.A."/>
            <person name="Denef V.J."/>
            <person name="McMahon K.D."/>
            <person name="Konstantinidis K.T."/>
            <person name="Eloe-Fadrosh E.A."/>
            <person name="Kyrpides N.C."/>
            <person name="Woyke T."/>
        </authorList>
    </citation>
    <scope>NUCLEOTIDE SEQUENCE</scope>
    <source>
        <strain evidence="1">GVMAG-S-3300012919-55</strain>
    </source>
</reference>
<proteinExistence type="predicted"/>
<sequence length="69" mass="7841">MESSNPTIGTKIGIFVDKLDSESCMNEDNKKMLEKVKKATSEKEVIKTLFTDPDTGRTMSYDESRMRFG</sequence>
<accession>A0A6C0KHX6</accession>
<organism evidence="1">
    <name type="scientific">viral metagenome</name>
    <dbReference type="NCBI Taxonomy" id="1070528"/>
    <lineage>
        <taxon>unclassified sequences</taxon>
        <taxon>metagenomes</taxon>
        <taxon>organismal metagenomes</taxon>
    </lineage>
</organism>